<dbReference type="EMBL" id="QKYT01000465">
    <property type="protein sequence ID" value="RIA84839.1"/>
    <property type="molecule type" value="Genomic_DNA"/>
</dbReference>
<gene>
    <name evidence="2" type="ORF">C1645_742032</name>
</gene>
<name>A0A397SIW4_9GLOM</name>
<keyword evidence="3" id="KW-1185">Reference proteome</keyword>
<dbReference type="AlphaFoldDB" id="A0A397SIW4"/>
<dbReference type="OrthoDB" id="2403128at2759"/>
<sequence length="153" mass="17680">MLCILRRVWLKVELKKFLSIWIAYAIGTSEILLNPKNKRIIVSESVIKVKLSQCLKIVDKVLNNESIYNKDSNSELEGSSFSSSLSFSKYKNEKENENVGHSQQMEDKDEDKSEDKGNNEVKEEDDDNDNDDDDEDESKDKSNQKIFFMAEET</sequence>
<feature type="compositionally biased region" description="Acidic residues" evidence="1">
    <location>
        <begin position="122"/>
        <end position="137"/>
    </location>
</feature>
<evidence type="ECO:0000313" key="3">
    <source>
        <dbReference type="Proteomes" id="UP000265703"/>
    </source>
</evidence>
<reference evidence="2 3" key="1">
    <citation type="submission" date="2018-06" db="EMBL/GenBank/DDBJ databases">
        <title>Comparative genomics reveals the genomic features of Rhizophagus irregularis, R. cerebriforme, R. diaphanum and Gigaspora rosea, and their symbiotic lifestyle signature.</title>
        <authorList>
            <person name="Morin E."/>
            <person name="San Clemente H."/>
            <person name="Chen E.C.H."/>
            <person name="De La Providencia I."/>
            <person name="Hainaut M."/>
            <person name="Kuo A."/>
            <person name="Kohler A."/>
            <person name="Murat C."/>
            <person name="Tang N."/>
            <person name="Roy S."/>
            <person name="Loubradou J."/>
            <person name="Henrissat B."/>
            <person name="Grigoriev I.V."/>
            <person name="Corradi N."/>
            <person name="Roux C."/>
            <person name="Martin F.M."/>
        </authorList>
    </citation>
    <scope>NUCLEOTIDE SEQUENCE [LARGE SCALE GENOMIC DNA]</scope>
    <source>
        <strain evidence="2 3">DAOM 227022</strain>
    </source>
</reference>
<accession>A0A397SIW4</accession>
<evidence type="ECO:0000313" key="2">
    <source>
        <dbReference type="EMBL" id="RIA84839.1"/>
    </source>
</evidence>
<feature type="region of interest" description="Disordered" evidence="1">
    <location>
        <begin position="92"/>
        <end position="153"/>
    </location>
</feature>
<feature type="compositionally biased region" description="Basic and acidic residues" evidence="1">
    <location>
        <begin position="92"/>
        <end position="121"/>
    </location>
</feature>
<comment type="caution">
    <text evidence="2">The sequence shown here is derived from an EMBL/GenBank/DDBJ whole genome shotgun (WGS) entry which is preliminary data.</text>
</comment>
<proteinExistence type="predicted"/>
<evidence type="ECO:0000256" key="1">
    <source>
        <dbReference type="SAM" id="MobiDB-lite"/>
    </source>
</evidence>
<protein>
    <submittedName>
        <fullName evidence="2">Uncharacterized protein</fullName>
    </submittedName>
</protein>
<dbReference type="Proteomes" id="UP000265703">
    <property type="component" value="Unassembled WGS sequence"/>
</dbReference>
<organism evidence="2 3">
    <name type="scientific">Glomus cerebriforme</name>
    <dbReference type="NCBI Taxonomy" id="658196"/>
    <lineage>
        <taxon>Eukaryota</taxon>
        <taxon>Fungi</taxon>
        <taxon>Fungi incertae sedis</taxon>
        <taxon>Mucoromycota</taxon>
        <taxon>Glomeromycotina</taxon>
        <taxon>Glomeromycetes</taxon>
        <taxon>Glomerales</taxon>
        <taxon>Glomeraceae</taxon>
        <taxon>Glomus</taxon>
    </lineage>
</organism>